<sequence length="66" mass="7632">MKIEGINLDSHQGEALRGELLVMLKDEAGLTYLQVTEYPLFQSLKYASLGQLYKRTKEKMRKRENG</sequence>
<organism evidence="1">
    <name type="scientific">marine sediment metagenome</name>
    <dbReference type="NCBI Taxonomy" id="412755"/>
    <lineage>
        <taxon>unclassified sequences</taxon>
        <taxon>metagenomes</taxon>
        <taxon>ecological metagenomes</taxon>
    </lineage>
</organism>
<protein>
    <submittedName>
        <fullName evidence="1">Uncharacterized protein</fullName>
    </submittedName>
</protein>
<dbReference type="EMBL" id="BARW01031904">
    <property type="protein sequence ID" value="GAJ07458.1"/>
    <property type="molecule type" value="Genomic_DNA"/>
</dbReference>
<name>X1TQ75_9ZZZZ</name>
<comment type="caution">
    <text evidence="1">The sequence shown here is derived from an EMBL/GenBank/DDBJ whole genome shotgun (WGS) entry which is preliminary data.</text>
</comment>
<reference evidence="1" key="1">
    <citation type="journal article" date="2014" name="Front. Microbiol.">
        <title>High frequency of phylogenetically diverse reductive dehalogenase-homologous genes in deep subseafloor sedimentary metagenomes.</title>
        <authorList>
            <person name="Kawai M."/>
            <person name="Futagami T."/>
            <person name="Toyoda A."/>
            <person name="Takaki Y."/>
            <person name="Nishi S."/>
            <person name="Hori S."/>
            <person name="Arai W."/>
            <person name="Tsubouchi T."/>
            <person name="Morono Y."/>
            <person name="Uchiyama I."/>
            <person name="Ito T."/>
            <person name="Fujiyama A."/>
            <person name="Inagaki F."/>
            <person name="Takami H."/>
        </authorList>
    </citation>
    <scope>NUCLEOTIDE SEQUENCE</scope>
    <source>
        <strain evidence="1">Expedition CK06-06</strain>
    </source>
</reference>
<evidence type="ECO:0000313" key="1">
    <source>
        <dbReference type="EMBL" id="GAJ07458.1"/>
    </source>
</evidence>
<proteinExistence type="predicted"/>
<accession>X1TQ75</accession>
<dbReference type="AlphaFoldDB" id="X1TQ75"/>
<gene>
    <name evidence="1" type="ORF">S12H4_50626</name>
</gene>